<reference evidence="1 2" key="1">
    <citation type="submission" date="2020-08" db="EMBL/GenBank/DDBJ databases">
        <title>Fungal Genomes of the International Space Station.</title>
        <authorList>
            <person name="Seuylemezian A."/>
            <person name="Singh N.K."/>
            <person name="Wood J."/>
            <person name="Venkateswaran K."/>
        </authorList>
    </citation>
    <scope>NUCLEOTIDE SEQUENCE [LARGE SCALE GENOMIC DNA]</scope>
    <source>
        <strain evidence="1 2">S/N-304-OC-R4</strain>
    </source>
</reference>
<dbReference type="Gene3D" id="2.60.40.1080">
    <property type="match status" value="1"/>
</dbReference>
<organism evidence="1 2">
    <name type="scientific">Paenibacillus cucumis</name>
    <name type="common">ex Kampfer et al. 2016</name>
    <dbReference type="NCBI Taxonomy" id="1776858"/>
    <lineage>
        <taxon>Bacteria</taxon>
        <taxon>Bacillati</taxon>
        <taxon>Bacillota</taxon>
        <taxon>Bacilli</taxon>
        <taxon>Bacillales</taxon>
        <taxon>Paenibacillaceae</taxon>
        <taxon>Paenibacillus</taxon>
    </lineage>
</organism>
<accession>A0ABS7KRI4</accession>
<dbReference type="RefSeq" id="WP_221791321.1">
    <property type="nucleotide sequence ID" value="NZ_JACLIC010000049.1"/>
</dbReference>
<protein>
    <recommendedName>
        <fullName evidence="3">BIG2 domain-containing protein</fullName>
    </recommendedName>
</protein>
<keyword evidence="2" id="KW-1185">Reference proteome</keyword>
<proteinExistence type="predicted"/>
<name>A0ABS7KRI4_9BACL</name>
<dbReference type="EMBL" id="JACLIC010000049">
    <property type="protein sequence ID" value="MBY0206782.1"/>
    <property type="molecule type" value="Genomic_DNA"/>
</dbReference>
<evidence type="ECO:0000313" key="2">
    <source>
        <dbReference type="Proteomes" id="UP000706031"/>
    </source>
</evidence>
<comment type="caution">
    <text evidence="1">The sequence shown here is derived from an EMBL/GenBank/DDBJ whole genome shotgun (WGS) entry which is preliminary data.</text>
</comment>
<dbReference type="Proteomes" id="UP000706031">
    <property type="component" value="Unassembled WGS sequence"/>
</dbReference>
<sequence>MDSQGREVSYYSELKGDMVFLFLKDVLDGYSVYTLKLNYTLNKETQIRSKTWSFTTGKGRTIQWLFAQYDEFMLHPGSKLPIKLVASYDDGTSGTPNSPIAYSSSSPAGLKVSADGMLEGRKPGSYKLTFISGKCVTRCQ</sequence>
<gene>
    <name evidence="1" type="ORF">H7T88_26515</name>
</gene>
<evidence type="ECO:0008006" key="3">
    <source>
        <dbReference type="Google" id="ProtNLM"/>
    </source>
</evidence>
<evidence type="ECO:0000313" key="1">
    <source>
        <dbReference type="EMBL" id="MBY0206782.1"/>
    </source>
</evidence>